<accession>A0A1Y2EIK5</accession>
<protein>
    <submittedName>
        <fullName evidence="3">Uncharacterized protein</fullName>
    </submittedName>
</protein>
<dbReference type="AlphaFoldDB" id="A0A1Y2EIK5"/>
<keyword evidence="4" id="KW-1185">Reference proteome</keyword>
<evidence type="ECO:0000256" key="1">
    <source>
        <dbReference type="SAM" id="Coils"/>
    </source>
</evidence>
<organism evidence="3 4">
    <name type="scientific">Leucosporidium creatinivorum</name>
    <dbReference type="NCBI Taxonomy" id="106004"/>
    <lineage>
        <taxon>Eukaryota</taxon>
        <taxon>Fungi</taxon>
        <taxon>Dikarya</taxon>
        <taxon>Basidiomycota</taxon>
        <taxon>Pucciniomycotina</taxon>
        <taxon>Microbotryomycetes</taxon>
        <taxon>Leucosporidiales</taxon>
        <taxon>Leucosporidium</taxon>
    </lineage>
</organism>
<evidence type="ECO:0000256" key="2">
    <source>
        <dbReference type="SAM" id="MobiDB-lite"/>
    </source>
</evidence>
<name>A0A1Y2EIK5_9BASI</name>
<dbReference type="EMBL" id="MCGR01000055">
    <property type="protein sequence ID" value="ORY70625.1"/>
    <property type="molecule type" value="Genomic_DNA"/>
</dbReference>
<dbReference type="Proteomes" id="UP000193467">
    <property type="component" value="Unassembled WGS sequence"/>
</dbReference>
<reference evidence="3 4" key="1">
    <citation type="submission" date="2016-07" db="EMBL/GenBank/DDBJ databases">
        <title>Pervasive Adenine N6-methylation of Active Genes in Fungi.</title>
        <authorList>
            <consortium name="DOE Joint Genome Institute"/>
            <person name="Mondo S.J."/>
            <person name="Dannebaum R.O."/>
            <person name="Kuo R.C."/>
            <person name="Labutti K."/>
            <person name="Haridas S."/>
            <person name="Kuo A."/>
            <person name="Salamov A."/>
            <person name="Ahrendt S.R."/>
            <person name="Lipzen A."/>
            <person name="Sullivan W."/>
            <person name="Andreopoulos W.B."/>
            <person name="Clum A."/>
            <person name="Lindquist E."/>
            <person name="Daum C."/>
            <person name="Ramamoorthy G.K."/>
            <person name="Gryganskyi A."/>
            <person name="Culley D."/>
            <person name="Magnuson J.K."/>
            <person name="James T.Y."/>
            <person name="O'Malley M.A."/>
            <person name="Stajich J.E."/>
            <person name="Spatafora J.W."/>
            <person name="Visel A."/>
            <person name="Grigoriev I.V."/>
        </authorList>
    </citation>
    <scope>NUCLEOTIDE SEQUENCE [LARGE SCALE GENOMIC DNA]</scope>
    <source>
        <strain evidence="3 4">62-1032</strain>
    </source>
</reference>
<comment type="caution">
    <text evidence="3">The sequence shown here is derived from an EMBL/GenBank/DDBJ whole genome shotgun (WGS) entry which is preliminary data.</text>
</comment>
<dbReference type="InParanoid" id="A0A1Y2EIK5"/>
<gene>
    <name evidence="3" type="ORF">BCR35DRAFT_167056</name>
</gene>
<keyword evidence="1" id="KW-0175">Coiled coil</keyword>
<proteinExistence type="predicted"/>
<evidence type="ECO:0000313" key="3">
    <source>
        <dbReference type="EMBL" id="ORY70625.1"/>
    </source>
</evidence>
<sequence length="246" mass="26689">MEHTSPRSSPAPAHLQQSTPARPLLAGDALLQARIKAALDSVKLALHDFKDELHESTKLGTEVAGLRGDLAGLRAAWDQQALDSSEKLHQKLEATLTTTLSSTLTQLGSTASSLTSSLTSVSSSINDSETRSANLLSNRFASLQDAQSSTTEAVRTFESRFLTELQKVKSGVLSELQKGSAGDSDTMQKLDELSKDMGEVLARQQEILDGVELAKGRSEEVEALKDRLDRLEKERQEDRQVSSPFV</sequence>
<dbReference type="SUPFAM" id="SSF58113">
    <property type="entry name" value="Apolipoprotein A-I"/>
    <property type="match status" value="1"/>
</dbReference>
<feature type="coiled-coil region" evidence="1">
    <location>
        <begin position="214"/>
        <end position="241"/>
    </location>
</feature>
<dbReference type="Gene3D" id="1.20.5.1230">
    <property type="entry name" value="Apolipoprotein A-I"/>
    <property type="match status" value="1"/>
</dbReference>
<evidence type="ECO:0000313" key="4">
    <source>
        <dbReference type="Proteomes" id="UP000193467"/>
    </source>
</evidence>
<feature type="region of interest" description="Disordered" evidence="2">
    <location>
        <begin position="1"/>
        <end position="21"/>
    </location>
</feature>